<comment type="caution">
    <text evidence="2">The sequence shown here is derived from an EMBL/GenBank/DDBJ whole genome shotgun (WGS) entry which is preliminary data.</text>
</comment>
<dbReference type="PROSITE" id="PS50994">
    <property type="entry name" value="INTEGRASE"/>
    <property type="match status" value="1"/>
</dbReference>
<dbReference type="Gene3D" id="3.30.420.10">
    <property type="entry name" value="Ribonuclease H-like superfamily/Ribonuclease H"/>
    <property type="match status" value="1"/>
</dbReference>
<accession>A0A2H0KJJ8</accession>
<protein>
    <submittedName>
        <fullName evidence="2">Integrase</fullName>
    </submittedName>
</protein>
<sequence length="412" mass="47934">MNITMKDTNLSKICDLEKFVDGVPEKTFASSNKKEAYKWVKNILNKFAFRKLKKKERGKIRKYVQKVTGYSNSQMSRLVSQYLLGNLIISPYKRNSFATQYSPTDIALLCTTDNAHSRLNGNATKKIMQREYEEFDHKEYENIAKISVSHLYRLRVTRTYVSKSLTYTQTQAVKRNIGERRKPNPRGVPGFIRIDTVHQGDTEEAKGVYHINSVDEVSQWEIVASVEKITEIYLEPILKLIIDQYPFIIHEFHADNGSEYINYRIADLLNKLLIKLTKSRSRQSNDNALVESKNGSVIRKHMGYFYIHQKYATEINDFYVRFFNSYLNFHRPCGFATTTTDGKGKQKKKYDLYQTPYEALKKVTAVGFLKPGVSFIQLEALSKQYSDNECATIMEKEKQKLFNKIQLEPIDF</sequence>
<dbReference type="GO" id="GO:0015074">
    <property type="term" value="P:DNA integration"/>
    <property type="evidence" value="ECO:0007669"/>
    <property type="project" value="InterPro"/>
</dbReference>
<proteinExistence type="predicted"/>
<dbReference type="InterPro" id="IPR036397">
    <property type="entry name" value="RNaseH_sf"/>
</dbReference>
<dbReference type="InterPro" id="IPR012337">
    <property type="entry name" value="RNaseH-like_sf"/>
</dbReference>
<dbReference type="Proteomes" id="UP000229497">
    <property type="component" value="Unassembled WGS sequence"/>
</dbReference>
<dbReference type="EMBL" id="PCVK01000101">
    <property type="protein sequence ID" value="PIQ71417.1"/>
    <property type="molecule type" value="Genomic_DNA"/>
</dbReference>
<dbReference type="GO" id="GO:0003676">
    <property type="term" value="F:nucleic acid binding"/>
    <property type="evidence" value="ECO:0007669"/>
    <property type="project" value="InterPro"/>
</dbReference>
<evidence type="ECO:0000313" key="2">
    <source>
        <dbReference type="EMBL" id="PIQ71417.1"/>
    </source>
</evidence>
<dbReference type="SUPFAM" id="SSF53098">
    <property type="entry name" value="Ribonuclease H-like"/>
    <property type="match status" value="1"/>
</dbReference>
<evidence type="ECO:0000313" key="3">
    <source>
        <dbReference type="Proteomes" id="UP000229497"/>
    </source>
</evidence>
<dbReference type="InterPro" id="IPR001584">
    <property type="entry name" value="Integrase_cat-core"/>
</dbReference>
<dbReference type="AlphaFoldDB" id="A0A2H0KJJ8"/>
<gene>
    <name evidence="2" type="ORF">COV87_03585</name>
</gene>
<reference evidence="2 3" key="1">
    <citation type="submission" date="2017-09" db="EMBL/GenBank/DDBJ databases">
        <title>Depth-based differentiation of microbial function through sediment-hosted aquifers and enrichment of novel symbionts in the deep terrestrial subsurface.</title>
        <authorList>
            <person name="Probst A.J."/>
            <person name="Ladd B."/>
            <person name="Jarett J.K."/>
            <person name="Geller-Mcgrath D.E."/>
            <person name="Sieber C.M."/>
            <person name="Emerson J.B."/>
            <person name="Anantharaman K."/>
            <person name="Thomas B.C."/>
            <person name="Malmstrom R."/>
            <person name="Stieglmeier M."/>
            <person name="Klingl A."/>
            <person name="Woyke T."/>
            <person name="Ryan C.M."/>
            <person name="Banfield J.F."/>
        </authorList>
    </citation>
    <scope>NUCLEOTIDE SEQUENCE [LARGE SCALE GENOMIC DNA]</scope>
    <source>
        <strain evidence="2">CG11_big_fil_rev_8_21_14_0_20_37_16</strain>
    </source>
</reference>
<organism evidence="2 3">
    <name type="scientific">Candidatus Roizmanbacteria bacterium CG11_big_fil_rev_8_21_14_0_20_37_16</name>
    <dbReference type="NCBI Taxonomy" id="1974857"/>
    <lineage>
        <taxon>Bacteria</taxon>
        <taxon>Candidatus Roizmaniibacteriota</taxon>
    </lineage>
</organism>
<feature type="domain" description="Integrase catalytic" evidence="1">
    <location>
        <begin position="181"/>
        <end position="364"/>
    </location>
</feature>
<name>A0A2H0KJJ8_9BACT</name>
<evidence type="ECO:0000259" key="1">
    <source>
        <dbReference type="PROSITE" id="PS50994"/>
    </source>
</evidence>